<dbReference type="OrthoDB" id="545364at2759"/>
<comment type="caution">
    <text evidence="2">The sequence shown here is derived from an EMBL/GenBank/DDBJ whole genome shotgun (WGS) entry which is preliminary data.</text>
</comment>
<gene>
    <name evidence="2" type="ORF">HXX76_015304</name>
</gene>
<dbReference type="InterPro" id="IPR016024">
    <property type="entry name" value="ARM-type_fold"/>
</dbReference>
<feature type="region of interest" description="Disordered" evidence="1">
    <location>
        <begin position="630"/>
        <end position="656"/>
    </location>
</feature>
<dbReference type="SUPFAM" id="SSF48371">
    <property type="entry name" value="ARM repeat"/>
    <property type="match status" value="1"/>
</dbReference>
<evidence type="ECO:0000313" key="2">
    <source>
        <dbReference type="EMBL" id="KAG2423433.1"/>
    </source>
</evidence>
<dbReference type="EMBL" id="JAEHOC010000079">
    <property type="protein sequence ID" value="KAG2423433.1"/>
    <property type="molecule type" value="Genomic_DNA"/>
</dbReference>
<accession>A0A835VRR5</accession>
<dbReference type="GO" id="GO:0005884">
    <property type="term" value="C:actin filament"/>
    <property type="evidence" value="ECO:0007669"/>
    <property type="project" value="TreeGrafter"/>
</dbReference>
<dbReference type="InterPro" id="IPR011989">
    <property type="entry name" value="ARM-like"/>
</dbReference>
<proteinExistence type="predicted"/>
<reference evidence="2" key="1">
    <citation type="journal article" date="2020" name="bioRxiv">
        <title>Comparative genomics of Chlamydomonas.</title>
        <authorList>
            <person name="Craig R.J."/>
            <person name="Hasan A.R."/>
            <person name="Ness R.W."/>
            <person name="Keightley P.D."/>
        </authorList>
    </citation>
    <scope>NUCLEOTIDE SEQUENCE</scope>
    <source>
        <strain evidence="2">SAG 7.73</strain>
    </source>
</reference>
<feature type="region of interest" description="Disordered" evidence="1">
    <location>
        <begin position="254"/>
        <end position="273"/>
    </location>
</feature>
<feature type="compositionally biased region" description="Pro residues" evidence="1">
    <location>
        <begin position="511"/>
        <end position="528"/>
    </location>
</feature>
<dbReference type="GO" id="GO:0030041">
    <property type="term" value="P:actin filament polymerization"/>
    <property type="evidence" value="ECO:0007669"/>
    <property type="project" value="TreeGrafter"/>
</dbReference>
<dbReference type="Gene3D" id="1.25.10.10">
    <property type="entry name" value="Leucine-rich Repeat Variant"/>
    <property type="match status" value="1"/>
</dbReference>
<protein>
    <submittedName>
        <fullName evidence="2">Uncharacterized protein</fullName>
    </submittedName>
</protein>
<evidence type="ECO:0000313" key="3">
    <source>
        <dbReference type="Proteomes" id="UP000650467"/>
    </source>
</evidence>
<feature type="region of interest" description="Disordered" evidence="1">
    <location>
        <begin position="460"/>
        <end position="528"/>
    </location>
</feature>
<dbReference type="PANTHER" id="PTHR45691">
    <property type="entry name" value="PROTEIN DIAPHANOUS"/>
    <property type="match status" value="1"/>
</dbReference>
<keyword evidence="3" id="KW-1185">Reference proteome</keyword>
<dbReference type="AlphaFoldDB" id="A0A835VRR5"/>
<feature type="compositionally biased region" description="Pro residues" evidence="1">
    <location>
        <begin position="463"/>
        <end position="472"/>
    </location>
</feature>
<dbReference type="InterPro" id="IPR051412">
    <property type="entry name" value="Formin_Homology_Diaphanous_sf"/>
</dbReference>
<feature type="compositionally biased region" description="Low complexity" evidence="1">
    <location>
        <begin position="473"/>
        <end position="487"/>
    </location>
</feature>
<feature type="region of interest" description="Disordered" evidence="1">
    <location>
        <begin position="93"/>
        <end position="120"/>
    </location>
</feature>
<name>A0A835VRR5_CHLIN</name>
<evidence type="ECO:0000256" key="1">
    <source>
        <dbReference type="SAM" id="MobiDB-lite"/>
    </source>
</evidence>
<organism evidence="2 3">
    <name type="scientific">Chlamydomonas incerta</name>
    <dbReference type="NCBI Taxonomy" id="51695"/>
    <lineage>
        <taxon>Eukaryota</taxon>
        <taxon>Viridiplantae</taxon>
        <taxon>Chlorophyta</taxon>
        <taxon>core chlorophytes</taxon>
        <taxon>Chlorophyceae</taxon>
        <taxon>CS clade</taxon>
        <taxon>Chlamydomonadales</taxon>
        <taxon>Chlamydomonadaceae</taxon>
        <taxon>Chlamydomonas</taxon>
    </lineage>
</organism>
<dbReference type="Proteomes" id="UP000650467">
    <property type="component" value="Unassembled WGS sequence"/>
</dbReference>
<sequence length="752" mass="76603">MNFTTIPQDIELQTTLVTAVIPYLCHSDGAVNGVAMKLLAKMAAEPRLQPVWSEPACVQALWAIVSDFHANYDEYMARLAAIAAEAADAAAGGGGTGRGGKDGGKAGKAAAPLTPVDPESTLPGPSKFALDAAMAALSAAVVHSGASGVEVVGGVLAADLAPLLSLTRHSSSRIQVLALRLLRLLLRSDAVAAALTAADAAAVLTGLVASSPFGAVREEALAGLSHLAGASATSIQQMLDAGLPLLLLAHTMDPTTGALPPPPPSVADALTEESSEVEAGLAAAAAAAPPPPTPIDFGRPMISSAERVQELSSQLLLTLARHHQGVPQALLRAGCLQLLLASLPAPQLPELPPPPPKKRPSSAADTIFAGVVPGIKKAVVQSAPSGEPEVPAPAAKDEWVLALEGPMPLPAPAVPVTEPRLQATLLQLVATLLSEPGVQDYWWSVHSTRRPHLQLAYLLQPDRLPPPPPPEPTAAEAAAAAAAAAAEPAPPPPAPRPSTQGKAAPPAAAAAPPPPPPPPPRAAQLPTEPPFAPEVRAAAVQCLLQLSKHPQWLALLPFLTSLQKAVRAAGSGAAEVEADGDIIDVGGAATSPAVIQPMADLLQKLLAARAPPPPRAAAAAAAAAAARAAADTPDGGVEPPAVGAEPRRPNATDNRLPLDVNGLTEEELPTADINATLKALARLARRGNDHWALSAVAAALMVLPDEALYARPWPPLPSPPPTPPPPPLPTSQFLWDALGRPVMTDGIKLVHL</sequence>
<dbReference type="PANTHER" id="PTHR45691:SF6">
    <property type="entry name" value="PROTEIN DIAPHANOUS"/>
    <property type="match status" value="1"/>
</dbReference>